<dbReference type="AlphaFoldDB" id="A0A151I369"/>
<reference evidence="1 2" key="1">
    <citation type="submission" date="2015-09" db="EMBL/GenBank/DDBJ databases">
        <title>Atta colombica WGS genome.</title>
        <authorList>
            <person name="Nygaard S."/>
            <person name="Hu H."/>
            <person name="Boomsma J."/>
            <person name="Zhang G."/>
        </authorList>
    </citation>
    <scope>NUCLEOTIDE SEQUENCE [LARGE SCALE GENOMIC DNA]</scope>
    <source>
        <strain evidence="1">Treedump-2</strain>
        <tissue evidence="1">Whole body</tissue>
    </source>
</reference>
<dbReference type="EMBL" id="KQ976485">
    <property type="protein sequence ID" value="KYM83669.1"/>
    <property type="molecule type" value="Genomic_DNA"/>
</dbReference>
<accession>A0A151I369</accession>
<protein>
    <submittedName>
        <fullName evidence="1">Uncharacterized protein</fullName>
    </submittedName>
</protein>
<keyword evidence="2" id="KW-1185">Reference proteome</keyword>
<proteinExistence type="predicted"/>
<evidence type="ECO:0000313" key="2">
    <source>
        <dbReference type="Proteomes" id="UP000078540"/>
    </source>
</evidence>
<name>A0A151I369_9HYME</name>
<evidence type="ECO:0000313" key="1">
    <source>
        <dbReference type="EMBL" id="KYM83669.1"/>
    </source>
</evidence>
<gene>
    <name evidence="1" type="ORF">ALC53_05867</name>
</gene>
<dbReference type="Proteomes" id="UP000078540">
    <property type="component" value="Unassembled WGS sequence"/>
</dbReference>
<organism evidence="1 2">
    <name type="scientific">Atta colombica</name>
    <dbReference type="NCBI Taxonomy" id="520822"/>
    <lineage>
        <taxon>Eukaryota</taxon>
        <taxon>Metazoa</taxon>
        <taxon>Ecdysozoa</taxon>
        <taxon>Arthropoda</taxon>
        <taxon>Hexapoda</taxon>
        <taxon>Insecta</taxon>
        <taxon>Pterygota</taxon>
        <taxon>Neoptera</taxon>
        <taxon>Endopterygota</taxon>
        <taxon>Hymenoptera</taxon>
        <taxon>Apocrita</taxon>
        <taxon>Aculeata</taxon>
        <taxon>Formicoidea</taxon>
        <taxon>Formicidae</taxon>
        <taxon>Myrmicinae</taxon>
        <taxon>Atta</taxon>
    </lineage>
</organism>
<sequence length="40" mass="4702">MTISNGFDFNNEIEYHSNNQVIVGITIEKFNRLTDEKIEK</sequence>